<evidence type="ECO:0000313" key="2">
    <source>
        <dbReference type="Proteomes" id="UP000238479"/>
    </source>
</evidence>
<protein>
    <submittedName>
        <fullName evidence="1">Uncharacterized protein</fullName>
    </submittedName>
</protein>
<accession>A0A2P6Q373</accession>
<dbReference type="Gramene" id="PRQ28641">
    <property type="protein sequence ID" value="PRQ28641"/>
    <property type="gene ID" value="RchiOBHm_Chr5g0005181"/>
</dbReference>
<dbReference type="AlphaFoldDB" id="A0A2P6Q373"/>
<dbReference type="Proteomes" id="UP000238479">
    <property type="component" value="Chromosome 5"/>
</dbReference>
<proteinExistence type="predicted"/>
<keyword evidence="2" id="KW-1185">Reference proteome</keyword>
<sequence>MRSPITMKANQSGGSGRFKCFLYFSIDSASQELHKIPVLKLCNQDNLILEFSEALSRMHRQSLHCNFLPRR</sequence>
<organism evidence="1 2">
    <name type="scientific">Rosa chinensis</name>
    <name type="common">China rose</name>
    <dbReference type="NCBI Taxonomy" id="74649"/>
    <lineage>
        <taxon>Eukaryota</taxon>
        <taxon>Viridiplantae</taxon>
        <taxon>Streptophyta</taxon>
        <taxon>Embryophyta</taxon>
        <taxon>Tracheophyta</taxon>
        <taxon>Spermatophyta</taxon>
        <taxon>Magnoliopsida</taxon>
        <taxon>eudicotyledons</taxon>
        <taxon>Gunneridae</taxon>
        <taxon>Pentapetalae</taxon>
        <taxon>rosids</taxon>
        <taxon>fabids</taxon>
        <taxon>Rosales</taxon>
        <taxon>Rosaceae</taxon>
        <taxon>Rosoideae</taxon>
        <taxon>Rosoideae incertae sedis</taxon>
        <taxon>Rosa</taxon>
    </lineage>
</organism>
<reference evidence="1 2" key="1">
    <citation type="journal article" date="2018" name="Nat. Genet.">
        <title>The Rosa genome provides new insights in the design of modern roses.</title>
        <authorList>
            <person name="Bendahmane M."/>
        </authorList>
    </citation>
    <scope>NUCLEOTIDE SEQUENCE [LARGE SCALE GENOMIC DNA]</scope>
    <source>
        <strain evidence="2">cv. Old Blush</strain>
    </source>
</reference>
<name>A0A2P6Q373_ROSCH</name>
<dbReference type="EMBL" id="PDCK01000043">
    <property type="protein sequence ID" value="PRQ28641.1"/>
    <property type="molecule type" value="Genomic_DNA"/>
</dbReference>
<evidence type="ECO:0000313" key="1">
    <source>
        <dbReference type="EMBL" id="PRQ28641.1"/>
    </source>
</evidence>
<comment type="caution">
    <text evidence="1">The sequence shown here is derived from an EMBL/GenBank/DDBJ whole genome shotgun (WGS) entry which is preliminary data.</text>
</comment>
<gene>
    <name evidence="1" type="ORF">RchiOBHm_Chr5g0005181</name>
</gene>